<accession>A0ABU2UJF5</accession>
<organism evidence="2 3">
    <name type="scientific">Streptomyces hintoniae</name>
    <dbReference type="NCBI Taxonomy" id="3075521"/>
    <lineage>
        <taxon>Bacteria</taxon>
        <taxon>Bacillati</taxon>
        <taxon>Actinomycetota</taxon>
        <taxon>Actinomycetes</taxon>
        <taxon>Kitasatosporales</taxon>
        <taxon>Streptomycetaceae</taxon>
        <taxon>Streptomyces</taxon>
    </lineage>
</organism>
<keyword evidence="3" id="KW-1185">Reference proteome</keyword>
<dbReference type="EMBL" id="JAVRFF010000015">
    <property type="protein sequence ID" value="MDT0473388.1"/>
    <property type="molecule type" value="Genomic_DNA"/>
</dbReference>
<sequence length="68" mass="7196">MMTELPRWFTSSYSGNGGQCLQVAVNLAATHGVVPVRDSKSPSASTLLFRTGAFDRFVGGVKSGFGSR</sequence>
<dbReference type="Proteomes" id="UP001180489">
    <property type="component" value="Unassembled WGS sequence"/>
</dbReference>
<protein>
    <submittedName>
        <fullName evidence="2">DUF397 domain-containing protein</fullName>
    </submittedName>
</protein>
<evidence type="ECO:0000313" key="2">
    <source>
        <dbReference type="EMBL" id="MDT0473388.1"/>
    </source>
</evidence>
<reference evidence="2" key="1">
    <citation type="submission" date="2024-05" db="EMBL/GenBank/DDBJ databases">
        <title>30 novel species of actinomycetes from the DSMZ collection.</title>
        <authorList>
            <person name="Nouioui I."/>
        </authorList>
    </citation>
    <scope>NUCLEOTIDE SEQUENCE</scope>
    <source>
        <strain evidence="2">DSM 41014</strain>
    </source>
</reference>
<name>A0ABU2UJF5_9ACTN</name>
<evidence type="ECO:0000313" key="3">
    <source>
        <dbReference type="Proteomes" id="UP001180489"/>
    </source>
</evidence>
<comment type="caution">
    <text evidence="2">The sequence shown here is derived from an EMBL/GenBank/DDBJ whole genome shotgun (WGS) entry which is preliminary data.</text>
</comment>
<feature type="domain" description="DUF397" evidence="1">
    <location>
        <begin position="7"/>
        <end position="62"/>
    </location>
</feature>
<gene>
    <name evidence="2" type="ORF">RM863_14765</name>
</gene>
<dbReference type="InterPro" id="IPR007278">
    <property type="entry name" value="DUF397"/>
</dbReference>
<dbReference type="Pfam" id="PF04149">
    <property type="entry name" value="DUF397"/>
    <property type="match status" value="1"/>
</dbReference>
<proteinExistence type="predicted"/>
<evidence type="ECO:0000259" key="1">
    <source>
        <dbReference type="Pfam" id="PF04149"/>
    </source>
</evidence>